<dbReference type="Proteomes" id="UP001556617">
    <property type="component" value="Unassembled WGS sequence"/>
</dbReference>
<dbReference type="InterPro" id="IPR029058">
    <property type="entry name" value="AB_hydrolase_fold"/>
</dbReference>
<keyword evidence="2" id="KW-1185">Reference proteome</keyword>
<dbReference type="SUPFAM" id="SSF53474">
    <property type="entry name" value="alpha/beta-Hydrolases"/>
    <property type="match status" value="1"/>
</dbReference>
<evidence type="ECO:0000313" key="2">
    <source>
        <dbReference type="Proteomes" id="UP001556617"/>
    </source>
</evidence>
<dbReference type="RefSeq" id="WP_367974772.1">
    <property type="nucleotide sequence ID" value="NZ_JBFPEQ010000001.1"/>
</dbReference>
<dbReference type="InterPro" id="IPR022267">
    <property type="entry name" value="Asp2"/>
</dbReference>
<accession>A0ABV3S533</accession>
<proteinExistence type="predicted"/>
<protein>
    <submittedName>
        <fullName evidence="1">Accessory Sec system protein Asp2</fullName>
    </submittedName>
</protein>
<dbReference type="NCBIfam" id="TIGR03712">
    <property type="entry name" value="acc_sec_asp2"/>
    <property type="match status" value="1"/>
</dbReference>
<comment type="caution">
    <text evidence="1">The sequence shown here is derived from an EMBL/GenBank/DDBJ whole genome shotgun (WGS) entry which is preliminary data.</text>
</comment>
<name>A0ABV3S533_9LACO</name>
<dbReference type="Pfam" id="PF16929">
    <property type="entry name" value="Asp2"/>
    <property type="match status" value="1"/>
</dbReference>
<reference evidence="1 2" key="1">
    <citation type="submission" date="2024-07" db="EMBL/GenBank/DDBJ databases">
        <authorList>
            <person name="Yun M."/>
        </authorList>
    </citation>
    <scope>NUCLEOTIDE SEQUENCE [LARGE SCALE GENOMIC DNA]</scope>
    <source>
        <strain evidence="1 2">MS01</strain>
    </source>
</reference>
<gene>
    <name evidence="1" type="primary">asp2</name>
    <name evidence="1" type="ORF">AB3K24_07410</name>
</gene>
<dbReference type="EMBL" id="JBFPER010000001">
    <property type="protein sequence ID" value="MEX0381178.1"/>
    <property type="molecule type" value="Genomic_DNA"/>
</dbReference>
<sequence length="524" mass="59678">MKKIKIINIGAVDLFLNNNREDISFHFLSLNHVKEVITNDDGVLVFEKRVGKSNILPDYVLLNHLEFDIVQSKKMLEQLLNNHTIDCDMIYDTESVKDEFIVQQLKKLGAIGIKLGSTDEFVGFLLKFFFSGQEGAKLSVGNTVSLLPESTTMSITGNANTEFRGDFGEKFTQIYSWRYNYVFQENKVIEVWLEYETDSMVDAMLSLTRVSKDGQNVINNVQITGAELKHPYMIEDFMPGEFLFCSLFVKGKGQIKVGQLHIRRSRRQFGTFFIGGKRIVSKNKQEVMTYFHPGDRKPPLSVYFSGYRSAEGFEGNFMMKSMGTPYLLITDPRIEGGGFYMGEPDLEDQIVQTIKNALDQLHFTNNELILSGLSMGTFGAFYYAADLNPHAVIVGKPLVNIGNVASNEHGIRPNGFPTSLDVLYNLTGGNTEAVKEQLNKRFWDKFTNGDFTRTKFNIAFMKNDDYDPTAFYDIRALFEDTDVTILSKGFVGRHNDNSYGINRWFLRQYQNTLTYDFGRTGKNL</sequence>
<organism evidence="1 2">
    <name type="scientific">Leuconostoc aquikimchii</name>
    <dbReference type="NCBI Taxonomy" id="3236804"/>
    <lineage>
        <taxon>Bacteria</taxon>
        <taxon>Bacillati</taxon>
        <taxon>Bacillota</taxon>
        <taxon>Bacilli</taxon>
        <taxon>Lactobacillales</taxon>
        <taxon>Lactobacillaceae</taxon>
        <taxon>Leuconostoc</taxon>
    </lineage>
</organism>
<evidence type="ECO:0000313" key="1">
    <source>
        <dbReference type="EMBL" id="MEX0381178.1"/>
    </source>
</evidence>